<proteinExistence type="predicted"/>
<protein>
    <recommendedName>
        <fullName evidence="3">DUF1642 domain-containing protein</fullName>
    </recommendedName>
</protein>
<reference evidence="1 2" key="1">
    <citation type="submission" date="2018-09" db="EMBL/GenBank/DDBJ databases">
        <title>Molecular characterization of bacteriophage BH1 orginated from probiotic Lactobacillus rhamnosus Pen.</title>
        <authorList>
            <person name="Jarocki P."/>
            <person name="Podlesny M."/>
            <person name="Komon-Janczara E."/>
            <person name="Kholiavskyi O."/>
            <person name="Targonski Z."/>
        </authorList>
    </citation>
    <scope>NUCLEOTIDE SEQUENCE [LARGE SCALE GENOMIC DNA]</scope>
</reference>
<dbReference type="InterPro" id="IPR012865">
    <property type="entry name" value="DUF1642"/>
</dbReference>
<sequence>MSEEKLYAVKNDEGKWLCIEAKGCHYWSRDDGDFFDQHDADILAHVYGGHVVELIEKPNPEVVSKEEAKILDRAKTDSYPANYISMNAHPDPGANGTSYEELRLMRALVNGYTVAKEKKYNVKVPHTDDSYFYKVDDKYCNAGDSYYLKGMTDKKRFTDAEIEHYGLGDCEKVWCDSDDE</sequence>
<organism evidence="1 2">
    <name type="scientific">Lactobacillus phage BH1</name>
    <dbReference type="NCBI Taxonomy" id="1932007"/>
    <lineage>
        <taxon>Viruses</taxon>
        <taxon>Duplodnaviria</taxon>
        <taxon>Heunggongvirae</taxon>
        <taxon>Uroviricota</taxon>
        <taxon>Caudoviricetes</taxon>
        <taxon>Behunavirus</taxon>
        <taxon>Behunavirus BH1</taxon>
    </lineage>
</organism>
<evidence type="ECO:0008006" key="3">
    <source>
        <dbReference type="Google" id="ProtNLM"/>
    </source>
</evidence>
<dbReference type="Proteomes" id="UP000274453">
    <property type="component" value="Segment"/>
</dbReference>
<gene>
    <name evidence="1" type="ORF">BVL67_00047</name>
</gene>
<accession>A0A3G3LKL1</accession>
<evidence type="ECO:0000313" key="2">
    <source>
        <dbReference type="Proteomes" id="UP000274453"/>
    </source>
</evidence>
<dbReference type="Pfam" id="PF07852">
    <property type="entry name" value="DUF1642"/>
    <property type="match status" value="1"/>
</dbReference>
<dbReference type="EMBL" id="MH983004">
    <property type="protein sequence ID" value="AYQ93262.1"/>
    <property type="molecule type" value="Genomic_DNA"/>
</dbReference>
<keyword evidence="2" id="KW-1185">Reference proteome</keyword>
<name>A0A3G3LKL1_9CAUD</name>
<evidence type="ECO:0000313" key="1">
    <source>
        <dbReference type="EMBL" id="AYQ93262.1"/>
    </source>
</evidence>